<proteinExistence type="predicted"/>
<feature type="chain" id="PRO_5027029109" evidence="1">
    <location>
        <begin position="24"/>
        <end position="146"/>
    </location>
</feature>
<dbReference type="AlphaFoldDB" id="A0A6N4SSW3"/>
<dbReference type="EMBL" id="CP000383">
    <property type="protein sequence ID" value="ABG59420.1"/>
    <property type="molecule type" value="Genomic_DNA"/>
</dbReference>
<dbReference type="Proteomes" id="UP000001822">
    <property type="component" value="Chromosome"/>
</dbReference>
<sequence>MKTIRLLLFTALAVIFAGIGAHAQNYKAQFPQMDTTGAIKDASGTTFATISKDSIIKNSQGEKIALIDRNGNLLDNTGKILGKAGKNGEFTKADGQVEYTVKPTKDGAHCEVYDKTGKKVLTVPKNYKEQASTMAYVQREMCMPKK</sequence>
<feature type="signal peptide" evidence="1">
    <location>
        <begin position="1"/>
        <end position="23"/>
    </location>
</feature>
<evidence type="ECO:0000313" key="2">
    <source>
        <dbReference type="EMBL" id="ABG59420.1"/>
    </source>
</evidence>
<evidence type="ECO:0000313" key="3">
    <source>
        <dbReference type="Proteomes" id="UP000001822"/>
    </source>
</evidence>
<dbReference type="Pfam" id="PF21785">
    <property type="entry name" value="Bflower_2"/>
    <property type="match status" value="1"/>
</dbReference>
<dbReference type="RefSeq" id="WP_011585537.1">
    <property type="nucleotide sequence ID" value="NC_008255.1"/>
</dbReference>
<dbReference type="KEGG" id="chu:CHU_2157"/>
<gene>
    <name evidence="2" type="ordered locus">CHU_2157</name>
</gene>
<reference evidence="2 3" key="1">
    <citation type="journal article" date="2007" name="Appl. Environ. Microbiol.">
        <title>Genome sequence of the cellulolytic gliding bacterium Cytophaga hutchinsonii.</title>
        <authorList>
            <person name="Xie G."/>
            <person name="Bruce D.C."/>
            <person name="Challacombe J.F."/>
            <person name="Chertkov O."/>
            <person name="Detter J.C."/>
            <person name="Gilna P."/>
            <person name="Han C.S."/>
            <person name="Lucas S."/>
            <person name="Misra M."/>
            <person name="Myers G.L."/>
            <person name="Richardson P."/>
            <person name="Tapia R."/>
            <person name="Thayer N."/>
            <person name="Thompson L.S."/>
            <person name="Brettin T.S."/>
            <person name="Henrissat B."/>
            <person name="Wilson D.B."/>
            <person name="McBride M.J."/>
        </authorList>
    </citation>
    <scope>NUCLEOTIDE SEQUENCE [LARGE SCALE GENOMIC DNA]</scope>
    <source>
        <strain evidence="3">ATCC 33406 / DSM 1761 / CIP 103989 / NBRC 15051 / NCIMB 9469 / D465</strain>
    </source>
</reference>
<protein>
    <submittedName>
        <fullName evidence="2">Uncharacterized protein</fullName>
    </submittedName>
</protein>
<organism evidence="2 3">
    <name type="scientific">Cytophaga hutchinsonii (strain ATCC 33406 / DSM 1761 / CIP 103989 / NBRC 15051 / NCIMB 9469 / D465)</name>
    <dbReference type="NCBI Taxonomy" id="269798"/>
    <lineage>
        <taxon>Bacteria</taxon>
        <taxon>Pseudomonadati</taxon>
        <taxon>Bacteroidota</taxon>
        <taxon>Cytophagia</taxon>
        <taxon>Cytophagales</taxon>
        <taxon>Cytophagaceae</taxon>
        <taxon>Cytophaga</taxon>
    </lineage>
</organism>
<evidence type="ECO:0000256" key="1">
    <source>
        <dbReference type="SAM" id="SignalP"/>
    </source>
</evidence>
<dbReference type="InterPro" id="IPR048910">
    <property type="entry name" value="Bflower_2"/>
</dbReference>
<keyword evidence="3" id="KW-1185">Reference proteome</keyword>
<dbReference type="OrthoDB" id="1409548at2"/>
<accession>A0A6N4SSW3</accession>
<keyword evidence="1" id="KW-0732">Signal</keyword>
<name>A0A6N4SSW3_CYTH3</name>